<keyword evidence="12" id="KW-1185">Reference proteome</keyword>
<keyword evidence="7 9" id="KW-0472">Membrane</keyword>
<dbReference type="InterPro" id="IPR007387">
    <property type="entry name" value="TRAP_DctQ"/>
</dbReference>
<name>A7NGA9_ROSCS</name>
<dbReference type="OrthoDB" id="9795655at2"/>
<dbReference type="PANTHER" id="PTHR35011:SF4">
    <property type="entry name" value="SLL1102 PROTEIN"/>
    <property type="match status" value="1"/>
</dbReference>
<evidence type="ECO:0000256" key="3">
    <source>
        <dbReference type="ARBA" id="ARBA00022475"/>
    </source>
</evidence>
<dbReference type="RefSeq" id="WP_011997900.1">
    <property type="nucleotide sequence ID" value="NC_009767.1"/>
</dbReference>
<evidence type="ECO:0000256" key="7">
    <source>
        <dbReference type="ARBA" id="ARBA00023136"/>
    </source>
</evidence>
<dbReference type="Proteomes" id="UP000000263">
    <property type="component" value="Chromosome"/>
</dbReference>
<dbReference type="EMBL" id="CP000804">
    <property type="protein sequence ID" value="ABU56496.1"/>
    <property type="molecule type" value="Genomic_DNA"/>
</dbReference>
<evidence type="ECO:0000259" key="10">
    <source>
        <dbReference type="Pfam" id="PF04290"/>
    </source>
</evidence>
<keyword evidence="2" id="KW-0813">Transport</keyword>
<dbReference type="KEGG" id="rca:Rcas_0364"/>
<keyword evidence="4" id="KW-0997">Cell inner membrane</keyword>
<keyword evidence="5 9" id="KW-0812">Transmembrane</keyword>
<evidence type="ECO:0000256" key="6">
    <source>
        <dbReference type="ARBA" id="ARBA00022989"/>
    </source>
</evidence>
<dbReference type="Pfam" id="PF04290">
    <property type="entry name" value="DctQ"/>
    <property type="match status" value="1"/>
</dbReference>
<feature type="transmembrane region" description="Helical" evidence="9">
    <location>
        <begin position="23"/>
        <end position="43"/>
    </location>
</feature>
<dbReference type="GO" id="GO:0005886">
    <property type="term" value="C:plasma membrane"/>
    <property type="evidence" value="ECO:0007669"/>
    <property type="project" value="UniProtKB-SubCell"/>
</dbReference>
<dbReference type="AlphaFoldDB" id="A7NGA9"/>
<gene>
    <name evidence="11" type="ordered locus">Rcas_0364</name>
</gene>
<evidence type="ECO:0000313" key="11">
    <source>
        <dbReference type="EMBL" id="ABU56496.1"/>
    </source>
</evidence>
<dbReference type="HOGENOM" id="CLU_086356_2_2_0"/>
<dbReference type="eggNOG" id="COG4665">
    <property type="taxonomic scope" value="Bacteria"/>
</dbReference>
<organism evidence="11 12">
    <name type="scientific">Roseiflexus castenholzii (strain DSM 13941 / HLO8)</name>
    <dbReference type="NCBI Taxonomy" id="383372"/>
    <lineage>
        <taxon>Bacteria</taxon>
        <taxon>Bacillati</taxon>
        <taxon>Chloroflexota</taxon>
        <taxon>Chloroflexia</taxon>
        <taxon>Chloroflexales</taxon>
        <taxon>Roseiflexineae</taxon>
        <taxon>Roseiflexaceae</taxon>
        <taxon>Roseiflexus</taxon>
    </lineage>
</organism>
<dbReference type="PANTHER" id="PTHR35011">
    <property type="entry name" value="2,3-DIKETO-L-GULONATE TRAP TRANSPORTER SMALL PERMEASE PROTEIN YIAM"/>
    <property type="match status" value="1"/>
</dbReference>
<keyword evidence="3" id="KW-1003">Cell membrane</keyword>
<evidence type="ECO:0000256" key="4">
    <source>
        <dbReference type="ARBA" id="ARBA00022519"/>
    </source>
</evidence>
<reference evidence="11 12" key="1">
    <citation type="submission" date="2007-08" db="EMBL/GenBank/DDBJ databases">
        <title>Complete sequence of Roseiflexus castenholzii DSM 13941.</title>
        <authorList>
            <consortium name="US DOE Joint Genome Institute"/>
            <person name="Copeland A."/>
            <person name="Lucas S."/>
            <person name="Lapidus A."/>
            <person name="Barry K."/>
            <person name="Glavina del Rio T."/>
            <person name="Dalin E."/>
            <person name="Tice H."/>
            <person name="Pitluck S."/>
            <person name="Thompson L.S."/>
            <person name="Brettin T."/>
            <person name="Bruce D."/>
            <person name="Detter J.C."/>
            <person name="Han C."/>
            <person name="Tapia R."/>
            <person name="Schmutz J."/>
            <person name="Larimer F."/>
            <person name="Land M."/>
            <person name="Hauser L."/>
            <person name="Kyrpides N."/>
            <person name="Mikhailova N."/>
            <person name="Bryant D.A."/>
            <person name="Hanada S."/>
            <person name="Tsukatani Y."/>
            <person name="Richardson P."/>
        </authorList>
    </citation>
    <scope>NUCLEOTIDE SEQUENCE [LARGE SCALE GENOMIC DNA]</scope>
    <source>
        <strain evidence="12">DSM 13941 / HLO8</strain>
    </source>
</reference>
<evidence type="ECO:0000256" key="2">
    <source>
        <dbReference type="ARBA" id="ARBA00022448"/>
    </source>
</evidence>
<evidence type="ECO:0000256" key="9">
    <source>
        <dbReference type="SAM" id="Phobius"/>
    </source>
</evidence>
<dbReference type="InterPro" id="IPR055348">
    <property type="entry name" value="DctQ"/>
</dbReference>
<protein>
    <submittedName>
        <fullName evidence="11">Tripartite ATP-independent periplasmic transporter DctQ component</fullName>
    </submittedName>
</protein>
<evidence type="ECO:0000256" key="5">
    <source>
        <dbReference type="ARBA" id="ARBA00022692"/>
    </source>
</evidence>
<keyword evidence="6 9" id="KW-1133">Transmembrane helix</keyword>
<dbReference type="STRING" id="383372.Rcas_0364"/>
<feature type="transmembrane region" description="Helical" evidence="9">
    <location>
        <begin position="149"/>
        <end position="168"/>
    </location>
</feature>
<feature type="transmembrane region" description="Helical" evidence="9">
    <location>
        <begin position="96"/>
        <end position="119"/>
    </location>
</feature>
<feature type="domain" description="Tripartite ATP-independent periplasmic transporters DctQ component" evidence="10">
    <location>
        <begin position="29"/>
        <end position="172"/>
    </location>
</feature>
<comment type="subcellular location">
    <subcellularLocation>
        <location evidence="1">Cell inner membrane</location>
        <topology evidence="1">Multi-pass membrane protein</topology>
    </subcellularLocation>
</comment>
<accession>A7NGA9</accession>
<evidence type="ECO:0000256" key="8">
    <source>
        <dbReference type="ARBA" id="ARBA00038436"/>
    </source>
</evidence>
<sequence>MQALLRISDAIDALNEWIGGKTAYIVMAMVAIGFVNVIARYIGRFIGTRLTSNAIIELQWYLFSIMFFLGFAYILKHNLNVRVDFWYANWSPQRRALIDLVGTLLFLIPFCILAIVVTINPVMFSWGRLPNGNWGAWEMSPDPDGLPRAPIKSMIIVAFVLLLLQAIAQAIKYLAVVTNTVRAEQAAQIEEYHAPVVE</sequence>
<evidence type="ECO:0000313" key="12">
    <source>
        <dbReference type="Proteomes" id="UP000000263"/>
    </source>
</evidence>
<proteinExistence type="inferred from homology"/>
<comment type="similarity">
    <text evidence="8">Belongs to the TRAP transporter small permease family.</text>
</comment>
<evidence type="ECO:0000256" key="1">
    <source>
        <dbReference type="ARBA" id="ARBA00004429"/>
    </source>
</evidence>
<feature type="transmembrane region" description="Helical" evidence="9">
    <location>
        <begin position="58"/>
        <end position="75"/>
    </location>
</feature>